<dbReference type="Pfam" id="PF05504">
    <property type="entry name" value="Spore_GerAC"/>
    <property type="match status" value="1"/>
</dbReference>
<dbReference type="Proteomes" id="UP001501459">
    <property type="component" value="Unassembled WGS sequence"/>
</dbReference>
<dbReference type="PANTHER" id="PTHR35789:SF1">
    <property type="entry name" value="SPORE GERMINATION PROTEIN B3"/>
    <property type="match status" value="1"/>
</dbReference>
<comment type="similarity">
    <text evidence="2">Belongs to the GerABKC lipoprotein family.</text>
</comment>
<keyword evidence="3" id="KW-0309">Germination</keyword>
<feature type="region of interest" description="Disordered" evidence="8">
    <location>
        <begin position="369"/>
        <end position="395"/>
    </location>
</feature>
<evidence type="ECO:0000256" key="8">
    <source>
        <dbReference type="SAM" id="MobiDB-lite"/>
    </source>
</evidence>
<dbReference type="RefSeq" id="WP_343751085.1">
    <property type="nucleotide sequence ID" value="NZ_BAAADM010000015.1"/>
</dbReference>
<keyword evidence="6" id="KW-0564">Palmitate</keyword>
<comment type="subcellular location">
    <subcellularLocation>
        <location evidence="1">Membrane</location>
        <topology evidence="1">Lipid-anchor</topology>
    </subcellularLocation>
</comment>
<evidence type="ECO:0000256" key="7">
    <source>
        <dbReference type="ARBA" id="ARBA00023288"/>
    </source>
</evidence>
<dbReference type="PROSITE" id="PS51257">
    <property type="entry name" value="PROKAR_LIPOPROTEIN"/>
    <property type="match status" value="1"/>
</dbReference>
<dbReference type="InterPro" id="IPR008844">
    <property type="entry name" value="Spore_GerAC-like"/>
</dbReference>
<gene>
    <name evidence="11" type="ORF">GCM10008983_06060</name>
</gene>
<comment type="caution">
    <text evidence="11">The sequence shown here is derived from an EMBL/GenBank/DDBJ whole genome shotgun (WGS) entry which is preliminary data.</text>
</comment>
<dbReference type="NCBIfam" id="TIGR02887">
    <property type="entry name" value="spore_ger_x_C"/>
    <property type="match status" value="1"/>
</dbReference>
<protein>
    <submittedName>
        <fullName evidence="11">Ger(X)C family spore germination protein</fullName>
    </submittedName>
</protein>
<evidence type="ECO:0000313" key="11">
    <source>
        <dbReference type="EMBL" id="GAA0432284.1"/>
    </source>
</evidence>
<proteinExistence type="inferred from homology"/>
<evidence type="ECO:0000256" key="6">
    <source>
        <dbReference type="ARBA" id="ARBA00023139"/>
    </source>
</evidence>
<dbReference type="Gene3D" id="6.20.190.10">
    <property type="entry name" value="Nutrient germinant receptor protein C, domain 1"/>
    <property type="match status" value="1"/>
</dbReference>
<evidence type="ECO:0000256" key="3">
    <source>
        <dbReference type="ARBA" id="ARBA00022544"/>
    </source>
</evidence>
<keyword evidence="12" id="KW-1185">Reference proteome</keyword>
<dbReference type="InterPro" id="IPR038501">
    <property type="entry name" value="Spore_GerAC_C_sf"/>
</dbReference>
<dbReference type="PANTHER" id="PTHR35789">
    <property type="entry name" value="SPORE GERMINATION PROTEIN B3"/>
    <property type="match status" value="1"/>
</dbReference>
<dbReference type="EMBL" id="BAAADM010000015">
    <property type="protein sequence ID" value="GAA0432284.1"/>
    <property type="molecule type" value="Genomic_DNA"/>
</dbReference>
<name>A0ABN0Z491_9BACI</name>
<evidence type="ECO:0000256" key="1">
    <source>
        <dbReference type="ARBA" id="ARBA00004635"/>
    </source>
</evidence>
<feature type="domain" description="Spore germination GerAC-like C-terminal" evidence="9">
    <location>
        <begin position="214"/>
        <end position="379"/>
    </location>
</feature>
<keyword evidence="5" id="KW-0472">Membrane</keyword>
<sequence>MKLLRKTGNRKHVLLLCLIPIFLSGCWDRAEVNDLAIVSGMGINKTDEGDIKLSVQIINPKAIGGQGNSGGGQSGGNPVTVETAVGKTIFDARSKLQEQFSRKLFEGHNRVVIIGKSLAEAGIRKHIDFFARFPNPRLRANVFFTDGKASKILKVIPNLEVDSAEVARELAQLQIGMNVTIKDLLQQMASESGDVALPRISVNKGKLGEGLRVNGTAIFKKDQLVGQIDDKVTRGLLWLIDQIQLSTVTIKPKDAKGYISFKLLRSSTELKPKIKNGTWTMTVNITTEDDVAENETKLDMMDPKVTKKLEKQLEKRIDKRIEMTLDKVQKGMEADVFNFAEAFHRTYPNQWKKAKNKWEEKFPELEINIQSTAKIRRPGRSTGPQGVPPDKEEQK</sequence>
<keyword evidence="4" id="KW-0732">Signal</keyword>
<keyword evidence="7" id="KW-0449">Lipoprotein</keyword>
<accession>A0ABN0Z491</accession>
<evidence type="ECO:0000256" key="2">
    <source>
        <dbReference type="ARBA" id="ARBA00007886"/>
    </source>
</evidence>
<dbReference type="Gene3D" id="3.30.300.210">
    <property type="entry name" value="Nutrient germinant receptor protein C, domain 3"/>
    <property type="match status" value="1"/>
</dbReference>
<dbReference type="Pfam" id="PF25198">
    <property type="entry name" value="Spore_GerAC_N"/>
    <property type="match status" value="1"/>
</dbReference>
<evidence type="ECO:0000256" key="5">
    <source>
        <dbReference type="ARBA" id="ARBA00023136"/>
    </source>
</evidence>
<dbReference type="InterPro" id="IPR046953">
    <property type="entry name" value="Spore_GerAC-like_C"/>
</dbReference>
<reference evidence="11 12" key="1">
    <citation type="journal article" date="2019" name="Int. J. Syst. Evol. Microbiol.">
        <title>The Global Catalogue of Microorganisms (GCM) 10K type strain sequencing project: providing services to taxonomists for standard genome sequencing and annotation.</title>
        <authorList>
            <consortium name="The Broad Institute Genomics Platform"/>
            <consortium name="The Broad Institute Genome Sequencing Center for Infectious Disease"/>
            <person name="Wu L."/>
            <person name="Ma J."/>
        </authorList>
    </citation>
    <scope>NUCLEOTIDE SEQUENCE [LARGE SCALE GENOMIC DNA]</scope>
    <source>
        <strain evidence="11 12">JCM 12149</strain>
    </source>
</reference>
<evidence type="ECO:0000259" key="10">
    <source>
        <dbReference type="Pfam" id="PF25198"/>
    </source>
</evidence>
<evidence type="ECO:0000259" key="9">
    <source>
        <dbReference type="Pfam" id="PF05504"/>
    </source>
</evidence>
<feature type="domain" description="Spore germination protein N-terminal" evidence="10">
    <location>
        <begin position="28"/>
        <end position="201"/>
    </location>
</feature>
<organism evidence="11 12">
    <name type="scientific">Lentibacillus halophilus</name>
    <dbReference type="NCBI Taxonomy" id="295065"/>
    <lineage>
        <taxon>Bacteria</taxon>
        <taxon>Bacillati</taxon>
        <taxon>Bacillota</taxon>
        <taxon>Bacilli</taxon>
        <taxon>Bacillales</taxon>
        <taxon>Bacillaceae</taxon>
        <taxon>Lentibacillus</taxon>
    </lineage>
</organism>
<evidence type="ECO:0000256" key="4">
    <source>
        <dbReference type="ARBA" id="ARBA00022729"/>
    </source>
</evidence>
<evidence type="ECO:0000313" key="12">
    <source>
        <dbReference type="Proteomes" id="UP001501459"/>
    </source>
</evidence>
<dbReference type="InterPro" id="IPR057336">
    <property type="entry name" value="GerAC_N"/>
</dbReference>